<evidence type="ECO:0000313" key="1">
    <source>
        <dbReference type="EMBL" id="QSW91038.1"/>
    </source>
</evidence>
<gene>
    <name evidence="1" type="ORF">J0383_09580</name>
</gene>
<sequence>MKIQKMSLATAQGKLSRKEMKTIMAGSDIGTGGVCVSTRACDSGCAVTNNGETGVCSYCCYA</sequence>
<evidence type="ECO:0008006" key="3">
    <source>
        <dbReference type="Google" id="ProtNLM"/>
    </source>
</evidence>
<protein>
    <recommendedName>
        <fullName evidence="3">Bacteriocin</fullName>
    </recommendedName>
</protein>
<keyword evidence="2" id="KW-1185">Reference proteome</keyword>
<accession>A0ABX7QKH1</accession>
<evidence type="ECO:0000313" key="2">
    <source>
        <dbReference type="Proteomes" id="UP000663440"/>
    </source>
</evidence>
<reference evidence="1 2" key="1">
    <citation type="submission" date="2021-03" db="EMBL/GenBank/DDBJ databases">
        <title>Flavobacterium kribbensis sp. nov, an endophytic bacteria, isolated from soybean.</title>
        <authorList>
            <person name="Lee J."/>
            <person name="Seo J."/>
        </authorList>
    </citation>
    <scope>NUCLEOTIDE SEQUENCE [LARGE SCALE GENOMIC DNA]</scope>
    <source>
        <strain evidence="1 2">BB8</strain>
    </source>
</reference>
<organism evidence="1 2">
    <name type="scientific">Flavobacterium endoglycinae</name>
    <dbReference type="NCBI Taxonomy" id="2816357"/>
    <lineage>
        <taxon>Bacteria</taxon>
        <taxon>Pseudomonadati</taxon>
        <taxon>Bacteroidota</taxon>
        <taxon>Flavobacteriia</taxon>
        <taxon>Flavobacteriales</taxon>
        <taxon>Flavobacteriaceae</taxon>
        <taxon>Flavobacterium</taxon>
    </lineage>
</organism>
<dbReference type="RefSeq" id="WP_207298173.1">
    <property type="nucleotide sequence ID" value="NZ_CP071448.1"/>
</dbReference>
<name>A0ABX7QKH1_9FLAO</name>
<dbReference type="EMBL" id="CP071448">
    <property type="protein sequence ID" value="QSW91038.1"/>
    <property type="molecule type" value="Genomic_DNA"/>
</dbReference>
<proteinExistence type="predicted"/>
<dbReference type="Proteomes" id="UP000663440">
    <property type="component" value="Chromosome"/>
</dbReference>